<reference evidence="2 3" key="1">
    <citation type="journal article" date="2012" name="Stand. Genomic Sci.">
        <title>Complete genome sequence of Terriglobus saanensis type strain SP1PR4(T), an Acidobacteria from tundra soil.</title>
        <authorList>
            <person name="Rawat S.R."/>
            <person name="Mannisto M.K."/>
            <person name="Starovoytov V."/>
            <person name="Goodwin L."/>
            <person name="Nolan M."/>
            <person name="Hauser L."/>
            <person name="Land M."/>
            <person name="Davenport K.W."/>
            <person name="Woyke T."/>
            <person name="Haggblom M.M."/>
        </authorList>
    </citation>
    <scope>NUCLEOTIDE SEQUENCE</scope>
    <source>
        <strain evidence="3">ATCC BAA-1853 / DSM 23119 / SP1PR4</strain>
    </source>
</reference>
<keyword evidence="1" id="KW-0732">Signal</keyword>
<proteinExistence type="predicted"/>
<evidence type="ECO:0000313" key="2">
    <source>
        <dbReference type="EMBL" id="ADV82726.1"/>
    </source>
</evidence>
<gene>
    <name evidence="2" type="ordered locus">AciPR4_1922</name>
</gene>
<organism evidence="2 3">
    <name type="scientific">Terriglobus saanensis (strain ATCC BAA-1853 / DSM 23119 / SP1PR4)</name>
    <dbReference type="NCBI Taxonomy" id="401053"/>
    <lineage>
        <taxon>Bacteria</taxon>
        <taxon>Pseudomonadati</taxon>
        <taxon>Acidobacteriota</taxon>
        <taxon>Terriglobia</taxon>
        <taxon>Terriglobales</taxon>
        <taxon>Acidobacteriaceae</taxon>
        <taxon>Terriglobus</taxon>
    </lineage>
</organism>
<protein>
    <submittedName>
        <fullName evidence="2">Uncharacterized protein</fullName>
    </submittedName>
</protein>
<accession>E8V6I7</accession>
<evidence type="ECO:0000313" key="3">
    <source>
        <dbReference type="Proteomes" id="UP000006844"/>
    </source>
</evidence>
<name>E8V6I7_TERSS</name>
<dbReference type="HOGENOM" id="CLU_933619_0_0_0"/>
<evidence type="ECO:0000256" key="1">
    <source>
        <dbReference type="SAM" id="SignalP"/>
    </source>
</evidence>
<sequence>MHTPSSKYLTLAALIVTATPVLTAQNPKPLPFNLPQAKPGVVALAASAKPGAGSQASALKGQYALSLRGASVGGTSPSRETTAVGSIVADGRGHITSGVLDSNSAGMAGETPVTGSYTLNADGTGTVTLNITSSNVETFTLFVSQEGGKVKSATLLESDSKAGASGSLVRQTVSGGPEGSFNFRLTGETFETSGTPNAVAVGGTVDISQGLAQGIVSFFVGDAGHDTAFVIPPVALQATLTTPDQTGRFLFTFNFTPDGGSATQVQFVGYVVDSTHFNLLPVGPPSAFLPILIGSAVQ</sequence>
<feature type="signal peptide" evidence="1">
    <location>
        <begin position="1"/>
        <end position="23"/>
    </location>
</feature>
<dbReference type="KEGG" id="tsa:AciPR4_1922"/>
<feature type="chain" id="PRO_5003232942" evidence="1">
    <location>
        <begin position="24"/>
        <end position="298"/>
    </location>
</feature>
<keyword evidence="3" id="KW-1185">Reference proteome</keyword>
<dbReference type="RefSeq" id="WP_013568459.1">
    <property type="nucleotide sequence ID" value="NC_014963.1"/>
</dbReference>
<dbReference type="EMBL" id="CP002467">
    <property type="protein sequence ID" value="ADV82726.1"/>
    <property type="molecule type" value="Genomic_DNA"/>
</dbReference>
<dbReference type="AlphaFoldDB" id="E8V6I7"/>
<dbReference type="OrthoDB" id="98106at2"/>
<dbReference type="Proteomes" id="UP000006844">
    <property type="component" value="Chromosome"/>
</dbReference>